<dbReference type="EMBL" id="VZRY01003306">
    <property type="protein sequence ID" value="NWW90492.1"/>
    <property type="molecule type" value="Genomic_DNA"/>
</dbReference>
<dbReference type="InterPro" id="IPR041686">
    <property type="entry name" value="Znf-CCCH_3"/>
</dbReference>
<evidence type="ECO:0000256" key="3">
    <source>
        <dbReference type="ARBA" id="ARBA00022771"/>
    </source>
</evidence>
<keyword evidence="3 5" id="KW-0863">Zinc-finger</keyword>
<name>A0A7K6RWS0_9AVES</name>
<feature type="domain" description="C3H1-type" evidence="7">
    <location>
        <begin position="2"/>
        <end position="29"/>
    </location>
</feature>
<evidence type="ECO:0000256" key="1">
    <source>
        <dbReference type="ARBA" id="ARBA00022723"/>
    </source>
</evidence>
<proteinExistence type="predicted"/>
<evidence type="ECO:0000259" key="7">
    <source>
        <dbReference type="PROSITE" id="PS50103"/>
    </source>
</evidence>
<feature type="domain" description="C3H1-type" evidence="7">
    <location>
        <begin position="31"/>
        <end position="57"/>
    </location>
</feature>
<feature type="compositionally biased region" description="Acidic residues" evidence="6">
    <location>
        <begin position="160"/>
        <end position="175"/>
    </location>
</feature>
<evidence type="ECO:0000256" key="6">
    <source>
        <dbReference type="SAM" id="MobiDB-lite"/>
    </source>
</evidence>
<dbReference type="PANTHER" id="PTHR15725">
    <property type="entry name" value="ZN-FINGER, C-X8-C-X5-C-X3-H TYPE-CONTAINING"/>
    <property type="match status" value="1"/>
</dbReference>
<feature type="compositionally biased region" description="Basic and acidic residues" evidence="6">
    <location>
        <begin position="430"/>
        <end position="443"/>
    </location>
</feature>
<feature type="non-terminal residue" evidence="8">
    <location>
        <position position="737"/>
    </location>
</feature>
<dbReference type="AlphaFoldDB" id="A0A7K6RWS0"/>
<feature type="compositionally biased region" description="Low complexity" evidence="6">
    <location>
        <begin position="625"/>
        <end position="634"/>
    </location>
</feature>
<sequence length="737" mass="80497">MSNQGDDCYFYFYSTCNKGDSCSFRHCEAALGNETVCTLWQEGRCFRNICRFRHMEIDKKRSEIPCYWENQPGGCQKSNCAFHHARGRYVDGLFLPPSKTTLPSPPESAEDDVKMAQMSLQQNKLSVQSNPSPQLRGVMKVENSENVPSPTHPPVVINAADDDEDDDDQLSEEGDETKTPVQQPATEPHNGLRIISTRKSNANTKQDDSLNFGIKTLEEIKLKKLREKTKKQGEGPSGVSVHPLQSLTIPVPEKENVRTVVRTVTLSAKQGEDTVIQLSLAERPGKRKAFIAGKSVLPLKRNLAERLGKKMEILENADKAPKREKAAKPPGEIHVKTLEEIRLERANQRRGEPQAKPQTEGRCKPEDPSTGSRPPPAVRIKTFSGALAEKKRKRLEEEKQKPQVFPTKTVGESEPKRQSILAPSVPGKVQLEEPAGKAKPAGEVHIKTLEEIKQEKALRMQQRGENVPAPPAQAEPAPTGRRLLRITKLTAPGREEKKTVELNKPSPKAVSAPAESSDQSATNSKVQVKSLEEIMREKQQVKQRQEEKLQKEATAMPSPAEKATKDKTPASGTKSKVCLKPSDGKATSPAKPTLKRKAAESHPSAVAAVKPLSTAGGDTKEPSAKKAAVAVVSSLPENSLVTTPVREKPKTSSGLHIGGQGNSAAQSEVSSSTSSQVAVKTRRLSSTGAGKAPLSVEDDFEKLIWEISGGKLEAEIDLDPGKDEDDLLLELSEMIDS</sequence>
<dbReference type="Proteomes" id="UP000570016">
    <property type="component" value="Unassembled WGS sequence"/>
</dbReference>
<protein>
    <submittedName>
        <fullName evidence="8">ZC11A protein</fullName>
    </submittedName>
</protein>
<keyword evidence="4 5" id="KW-0862">Zinc</keyword>
<feature type="region of interest" description="Disordered" evidence="6">
    <location>
        <begin position="227"/>
        <end position="247"/>
    </location>
</feature>
<evidence type="ECO:0000313" key="8">
    <source>
        <dbReference type="EMBL" id="NWW90492.1"/>
    </source>
</evidence>
<organism evidence="8 9">
    <name type="scientific">Rhynochetos jubatus</name>
    <name type="common">kagu</name>
    <dbReference type="NCBI Taxonomy" id="54386"/>
    <lineage>
        <taxon>Eukaryota</taxon>
        <taxon>Metazoa</taxon>
        <taxon>Chordata</taxon>
        <taxon>Craniata</taxon>
        <taxon>Vertebrata</taxon>
        <taxon>Euteleostomi</taxon>
        <taxon>Archelosauria</taxon>
        <taxon>Archosauria</taxon>
        <taxon>Dinosauria</taxon>
        <taxon>Saurischia</taxon>
        <taxon>Theropoda</taxon>
        <taxon>Coelurosauria</taxon>
        <taxon>Aves</taxon>
        <taxon>Neognathae</taxon>
        <taxon>Neoaves</taxon>
        <taxon>Phaethontimorphae</taxon>
        <taxon>Eurypygiformes</taxon>
        <taxon>Rhynochetidae</taxon>
        <taxon>Rhynochetos</taxon>
    </lineage>
</organism>
<evidence type="ECO:0000313" key="9">
    <source>
        <dbReference type="Proteomes" id="UP000570016"/>
    </source>
</evidence>
<evidence type="ECO:0000256" key="4">
    <source>
        <dbReference type="ARBA" id="ARBA00022833"/>
    </source>
</evidence>
<keyword evidence="1 5" id="KW-0479">Metal-binding</keyword>
<evidence type="ECO:0000256" key="5">
    <source>
        <dbReference type="PROSITE-ProRule" id="PRU00723"/>
    </source>
</evidence>
<dbReference type="Pfam" id="PF15663">
    <property type="entry name" value="zf-CCCH_3"/>
    <property type="match status" value="1"/>
</dbReference>
<evidence type="ECO:0000256" key="2">
    <source>
        <dbReference type="ARBA" id="ARBA00022737"/>
    </source>
</evidence>
<gene>
    <name evidence="8" type="primary">Zc3h11a</name>
    <name evidence="8" type="ORF">RHYJUB_R00708</name>
</gene>
<feature type="region of interest" description="Disordered" evidence="6">
    <location>
        <begin position="142"/>
        <end position="208"/>
    </location>
</feature>
<feature type="region of interest" description="Disordered" evidence="6">
    <location>
        <begin position="458"/>
        <end position="693"/>
    </location>
</feature>
<dbReference type="FunFam" id="4.10.1000.10:FF:000024">
    <property type="entry name" value="Zinc finger CCCH domain-containing protein 11A"/>
    <property type="match status" value="1"/>
</dbReference>
<dbReference type="Gene3D" id="4.10.1000.10">
    <property type="entry name" value="Zinc finger, CCCH-type"/>
    <property type="match status" value="1"/>
</dbReference>
<accession>A0A7K6RWS0</accession>
<feature type="non-terminal residue" evidence="8">
    <location>
        <position position="1"/>
    </location>
</feature>
<feature type="zinc finger region" description="C3H1-type" evidence="5">
    <location>
        <begin position="31"/>
        <end position="57"/>
    </location>
</feature>
<dbReference type="InterPro" id="IPR000571">
    <property type="entry name" value="Znf_CCCH"/>
</dbReference>
<comment type="caution">
    <text evidence="8">The sequence shown here is derived from an EMBL/GenBank/DDBJ whole genome shotgun (WGS) entry which is preliminary data.</text>
</comment>
<feature type="compositionally biased region" description="Polar residues" evidence="6">
    <location>
        <begin position="514"/>
        <end position="527"/>
    </location>
</feature>
<reference evidence="8 9" key="1">
    <citation type="submission" date="2019-09" db="EMBL/GenBank/DDBJ databases">
        <title>Bird 10,000 Genomes (B10K) Project - Family phase.</title>
        <authorList>
            <person name="Zhang G."/>
        </authorList>
    </citation>
    <scope>NUCLEOTIDE SEQUENCE [LARGE SCALE GENOMIC DNA]</scope>
    <source>
        <strain evidence="8">B10K-DU-029-58</strain>
        <tissue evidence="8">Muscle</tissue>
    </source>
</reference>
<dbReference type="PROSITE" id="PS50103">
    <property type="entry name" value="ZF_C3H1"/>
    <property type="match status" value="2"/>
</dbReference>
<dbReference type="GO" id="GO:0008270">
    <property type="term" value="F:zinc ion binding"/>
    <property type="evidence" value="ECO:0007669"/>
    <property type="project" value="UniProtKB-KW"/>
</dbReference>
<dbReference type="SMART" id="SM00356">
    <property type="entry name" value="ZnF_C3H1"/>
    <property type="match status" value="3"/>
</dbReference>
<feature type="zinc finger region" description="C3H1-type" evidence="5">
    <location>
        <begin position="2"/>
        <end position="29"/>
    </location>
</feature>
<dbReference type="PANTHER" id="PTHR15725:SF14">
    <property type="entry name" value="ZINC FINGER CCCH DOMAIN-CONTAINING PROTEIN 11A"/>
    <property type="match status" value="1"/>
</dbReference>
<feature type="compositionally biased region" description="Low complexity" evidence="6">
    <location>
        <begin position="663"/>
        <end position="679"/>
    </location>
</feature>
<keyword evidence="2" id="KW-0677">Repeat</keyword>
<dbReference type="GO" id="GO:0016973">
    <property type="term" value="P:poly(A)+ mRNA export from nucleus"/>
    <property type="evidence" value="ECO:0007669"/>
    <property type="project" value="TreeGrafter"/>
</dbReference>
<keyword evidence="9" id="KW-1185">Reference proteome</keyword>
<dbReference type="OrthoDB" id="5395350at2759"/>
<feature type="compositionally biased region" description="Basic and acidic residues" evidence="6">
    <location>
        <begin position="315"/>
        <end position="367"/>
    </location>
</feature>
<feature type="compositionally biased region" description="Basic and acidic residues" evidence="6">
    <location>
        <begin position="530"/>
        <end position="551"/>
    </location>
</feature>
<feature type="region of interest" description="Disordered" evidence="6">
    <location>
        <begin position="315"/>
        <end position="443"/>
    </location>
</feature>